<name>A0A0C2MTA7_THEKT</name>
<reference evidence="5 6" key="1">
    <citation type="journal article" date="2014" name="Genome Biol. Evol.">
        <title>The genome of the myxosporean Thelohanellus kitauei shows adaptations to nutrient acquisition within its fish host.</title>
        <authorList>
            <person name="Yang Y."/>
            <person name="Xiong J."/>
            <person name="Zhou Z."/>
            <person name="Huo F."/>
            <person name="Miao W."/>
            <person name="Ran C."/>
            <person name="Liu Y."/>
            <person name="Zhang J."/>
            <person name="Feng J."/>
            <person name="Wang M."/>
            <person name="Wang M."/>
            <person name="Wang L."/>
            <person name="Yao B."/>
        </authorList>
    </citation>
    <scope>NUCLEOTIDE SEQUENCE [LARGE SCALE GENOMIC DNA]</scope>
    <source>
        <strain evidence="5">Wuqing</strain>
    </source>
</reference>
<dbReference type="Pfam" id="PF01852">
    <property type="entry name" value="START"/>
    <property type="match status" value="1"/>
</dbReference>
<dbReference type="OMA" id="WHESSVE"/>
<keyword evidence="1" id="KW-0343">GTPase activation</keyword>
<evidence type="ECO:0000259" key="4">
    <source>
        <dbReference type="PROSITE" id="PS50848"/>
    </source>
</evidence>
<accession>A0A0C2MTA7</accession>
<evidence type="ECO:0000313" key="6">
    <source>
        <dbReference type="Proteomes" id="UP000031668"/>
    </source>
</evidence>
<proteinExistence type="predicted"/>
<gene>
    <name evidence="5" type="ORF">RF11_14854</name>
</gene>
<dbReference type="PANTHER" id="PTHR12659">
    <property type="entry name" value="RHO-TYPE GTPASE ACTIVATING PROTEIN"/>
    <property type="match status" value="1"/>
</dbReference>
<dbReference type="GO" id="GO:0007165">
    <property type="term" value="P:signal transduction"/>
    <property type="evidence" value="ECO:0007669"/>
    <property type="project" value="InterPro"/>
</dbReference>
<dbReference type="GO" id="GO:0008289">
    <property type="term" value="F:lipid binding"/>
    <property type="evidence" value="ECO:0007669"/>
    <property type="project" value="InterPro"/>
</dbReference>
<dbReference type="Gene3D" id="3.30.530.20">
    <property type="match status" value="1"/>
</dbReference>
<dbReference type="EMBL" id="JWZT01002036">
    <property type="protein sequence ID" value="KII70536.1"/>
    <property type="molecule type" value="Genomic_DNA"/>
</dbReference>
<feature type="domain" description="Rho-GAP" evidence="3">
    <location>
        <begin position="1"/>
        <end position="101"/>
    </location>
</feature>
<dbReference type="InterPro" id="IPR000198">
    <property type="entry name" value="RhoGAP_dom"/>
</dbReference>
<dbReference type="SUPFAM" id="SSF55961">
    <property type="entry name" value="Bet v1-like"/>
    <property type="match status" value="1"/>
</dbReference>
<dbReference type="Proteomes" id="UP000031668">
    <property type="component" value="Unassembled WGS sequence"/>
</dbReference>
<dbReference type="GO" id="GO:0035023">
    <property type="term" value="P:regulation of Rho protein signal transduction"/>
    <property type="evidence" value="ECO:0007669"/>
    <property type="project" value="TreeGrafter"/>
</dbReference>
<dbReference type="SUPFAM" id="SSF48350">
    <property type="entry name" value="GTPase activation domain, GAP"/>
    <property type="match status" value="1"/>
</dbReference>
<organism evidence="5 6">
    <name type="scientific">Thelohanellus kitauei</name>
    <name type="common">Myxosporean</name>
    <dbReference type="NCBI Taxonomy" id="669202"/>
    <lineage>
        <taxon>Eukaryota</taxon>
        <taxon>Metazoa</taxon>
        <taxon>Cnidaria</taxon>
        <taxon>Myxozoa</taxon>
        <taxon>Myxosporea</taxon>
        <taxon>Bivalvulida</taxon>
        <taxon>Platysporina</taxon>
        <taxon>Myxobolidae</taxon>
        <taxon>Thelohanellus</taxon>
    </lineage>
</organism>
<keyword evidence="2" id="KW-0597">Phosphoprotein</keyword>
<dbReference type="Pfam" id="PF00620">
    <property type="entry name" value="RhoGAP"/>
    <property type="match status" value="1"/>
</dbReference>
<comment type="caution">
    <text evidence="5">The sequence shown here is derived from an EMBL/GenBank/DDBJ whole genome shotgun (WGS) entry which is preliminary data.</text>
</comment>
<dbReference type="InterPro" id="IPR002913">
    <property type="entry name" value="START_lipid-bd_dom"/>
</dbReference>
<evidence type="ECO:0000313" key="5">
    <source>
        <dbReference type="EMBL" id="KII70536.1"/>
    </source>
</evidence>
<dbReference type="OrthoDB" id="10003330at2759"/>
<dbReference type="PANTHER" id="PTHR12659:SF7">
    <property type="entry name" value="CROSSVEINLESS C, ISOFORM C"/>
    <property type="match status" value="1"/>
</dbReference>
<dbReference type="InterPro" id="IPR008936">
    <property type="entry name" value="Rho_GTPase_activation_prot"/>
</dbReference>
<evidence type="ECO:0000259" key="3">
    <source>
        <dbReference type="PROSITE" id="PS50238"/>
    </source>
</evidence>
<dbReference type="InterPro" id="IPR023393">
    <property type="entry name" value="START-like_dom_sf"/>
</dbReference>
<sequence>MSDENREALYLILDCLRMIAQNSSVNNMTSRNLAVCLVPSLTHTIFSDSESLALSSVSMSRASYQKNDSALRGVHLTSLVDSNSNMACTLAYLIDNFDEVFKAPKDLLDRCGVSPYQNVIPMRLEMLGQNENEPFGNYETLMDHNLDELYEENKTKFRSWRTEYILNGIPLSSRKIKDSYPLYAYRGYIELPNVTASEIFRCYLTKGCLWSGNAERFVLRHLSTKNDIFYQRYSTHNSVFFDRDFTLLRQWRNIDDIYLLACTSIDISKNDLDPLYQSQQVQKVFSTDTHQRGLILGSRLIVEQLQGKSRINLILRLDLKGKDPSTYKLITPYIVTQELISLKEYYNTSQNKNTMIEFVV</sequence>
<dbReference type="GO" id="GO:0005096">
    <property type="term" value="F:GTPase activator activity"/>
    <property type="evidence" value="ECO:0007669"/>
    <property type="project" value="UniProtKB-KW"/>
</dbReference>
<dbReference type="PROSITE" id="PS50238">
    <property type="entry name" value="RHOGAP"/>
    <property type="match status" value="1"/>
</dbReference>
<feature type="domain" description="START" evidence="4">
    <location>
        <begin position="146"/>
        <end position="341"/>
    </location>
</feature>
<protein>
    <submittedName>
        <fullName evidence="5">Rho GTPase-activating protein 7</fullName>
    </submittedName>
</protein>
<dbReference type="AlphaFoldDB" id="A0A0C2MTA7"/>
<dbReference type="GO" id="GO:0030036">
    <property type="term" value="P:actin cytoskeleton organization"/>
    <property type="evidence" value="ECO:0007669"/>
    <property type="project" value="TreeGrafter"/>
</dbReference>
<dbReference type="PROSITE" id="PS50848">
    <property type="entry name" value="START"/>
    <property type="match status" value="1"/>
</dbReference>
<keyword evidence="6" id="KW-1185">Reference proteome</keyword>
<evidence type="ECO:0000256" key="2">
    <source>
        <dbReference type="ARBA" id="ARBA00022553"/>
    </source>
</evidence>
<dbReference type="Gene3D" id="1.10.555.10">
    <property type="entry name" value="Rho GTPase activation protein"/>
    <property type="match status" value="1"/>
</dbReference>
<evidence type="ECO:0000256" key="1">
    <source>
        <dbReference type="ARBA" id="ARBA00022468"/>
    </source>
</evidence>